<organism evidence="1">
    <name type="scientific">marine sediment metagenome</name>
    <dbReference type="NCBI Taxonomy" id="412755"/>
    <lineage>
        <taxon>unclassified sequences</taxon>
        <taxon>metagenomes</taxon>
        <taxon>ecological metagenomes</taxon>
    </lineage>
</organism>
<protein>
    <submittedName>
        <fullName evidence="1">Uncharacterized protein</fullName>
    </submittedName>
</protein>
<sequence>MSAIQLLTTNRYVNEDEAFYEVAEGCLMWIDSMNGQLSEWSLDTDSVQKWLIKHTEQAKKYIKKLQAQVRVAQEKLSRQF</sequence>
<name>X1L151_9ZZZZ</name>
<comment type="caution">
    <text evidence="1">The sequence shown here is derived from an EMBL/GenBank/DDBJ whole genome shotgun (WGS) entry which is preliminary data.</text>
</comment>
<evidence type="ECO:0000313" key="1">
    <source>
        <dbReference type="EMBL" id="GAH87913.1"/>
    </source>
</evidence>
<accession>X1L151</accession>
<gene>
    <name evidence="1" type="ORF">S03H2_60185</name>
</gene>
<proteinExistence type="predicted"/>
<reference evidence="1" key="1">
    <citation type="journal article" date="2014" name="Front. Microbiol.">
        <title>High frequency of phylogenetically diverse reductive dehalogenase-homologous genes in deep subseafloor sedimentary metagenomes.</title>
        <authorList>
            <person name="Kawai M."/>
            <person name="Futagami T."/>
            <person name="Toyoda A."/>
            <person name="Takaki Y."/>
            <person name="Nishi S."/>
            <person name="Hori S."/>
            <person name="Arai W."/>
            <person name="Tsubouchi T."/>
            <person name="Morono Y."/>
            <person name="Uchiyama I."/>
            <person name="Ito T."/>
            <person name="Fujiyama A."/>
            <person name="Inagaki F."/>
            <person name="Takami H."/>
        </authorList>
    </citation>
    <scope>NUCLEOTIDE SEQUENCE</scope>
    <source>
        <strain evidence="1">Expedition CK06-06</strain>
    </source>
</reference>
<dbReference type="AlphaFoldDB" id="X1L151"/>
<dbReference type="EMBL" id="BARU01038763">
    <property type="protein sequence ID" value="GAH87913.1"/>
    <property type="molecule type" value="Genomic_DNA"/>
</dbReference>